<organism evidence="12 13">
    <name type="scientific">Galactobacter caseinivorans</name>
    <dbReference type="NCBI Taxonomy" id="2676123"/>
    <lineage>
        <taxon>Bacteria</taxon>
        <taxon>Bacillati</taxon>
        <taxon>Actinomycetota</taxon>
        <taxon>Actinomycetes</taxon>
        <taxon>Micrococcales</taxon>
        <taxon>Micrococcaceae</taxon>
        <taxon>Galactobacter</taxon>
    </lineage>
</organism>
<evidence type="ECO:0000256" key="7">
    <source>
        <dbReference type="ARBA" id="ARBA00022977"/>
    </source>
</evidence>
<evidence type="ECO:0000256" key="6">
    <source>
        <dbReference type="ARBA" id="ARBA00022842"/>
    </source>
</evidence>
<evidence type="ECO:0000256" key="10">
    <source>
        <dbReference type="HAMAP-Rule" id="MF_00315"/>
    </source>
</evidence>
<feature type="binding site" evidence="10">
    <location>
        <position position="175"/>
    </location>
    <ligand>
        <name>thiamine diphosphate</name>
        <dbReference type="ChEBI" id="CHEBI:58937"/>
    </ligand>
</feature>
<feature type="binding site" evidence="10">
    <location>
        <begin position="146"/>
        <end position="147"/>
    </location>
    <ligand>
        <name>thiamine diphosphate</name>
        <dbReference type="ChEBI" id="CHEBI:58937"/>
    </ligand>
</feature>
<keyword evidence="7 10" id="KW-0784">Thiamine biosynthesis</keyword>
<dbReference type="PANTHER" id="PTHR43322">
    <property type="entry name" value="1-D-DEOXYXYLULOSE 5-PHOSPHATE SYNTHASE-RELATED"/>
    <property type="match status" value="1"/>
</dbReference>
<dbReference type="SUPFAM" id="SSF52518">
    <property type="entry name" value="Thiamin diphosphate-binding fold (THDP-binding)"/>
    <property type="match status" value="2"/>
</dbReference>
<dbReference type="Gene3D" id="3.40.50.920">
    <property type="match status" value="1"/>
</dbReference>
<dbReference type="SUPFAM" id="SSF52922">
    <property type="entry name" value="TK C-terminal domain-like"/>
    <property type="match status" value="1"/>
</dbReference>
<protein>
    <recommendedName>
        <fullName evidence="10">1-deoxy-D-xylulose-5-phosphate synthase</fullName>
        <ecNumber evidence="10">2.2.1.7</ecNumber>
    </recommendedName>
    <alternativeName>
        <fullName evidence="10">1-deoxyxylulose-5-phosphate synthase</fullName>
        <shortName evidence="10">DXP synthase</shortName>
        <shortName evidence="10">DXPS</shortName>
    </alternativeName>
</protein>
<feature type="binding site" evidence="10">
    <location>
        <position position="145"/>
    </location>
    <ligand>
        <name>Mg(2+)</name>
        <dbReference type="ChEBI" id="CHEBI:18420"/>
    </ligand>
</feature>
<dbReference type="NCBIfam" id="NF003933">
    <property type="entry name" value="PRK05444.2-2"/>
    <property type="match status" value="1"/>
</dbReference>
<dbReference type="PROSITE" id="PS00802">
    <property type="entry name" value="TRANSKETOLASE_2"/>
    <property type="match status" value="1"/>
</dbReference>
<evidence type="ECO:0000256" key="5">
    <source>
        <dbReference type="ARBA" id="ARBA00022723"/>
    </source>
</evidence>
<comment type="catalytic activity">
    <reaction evidence="10">
        <text>D-glyceraldehyde 3-phosphate + pyruvate + H(+) = 1-deoxy-D-xylulose 5-phosphate + CO2</text>
        <dbReference type="Rhea" id="RHEA:12605"/>
        <dbReference type="ChEBI" id="CHEBI:15361"/>
        <dbReference type="ChEBI" id="CHEBI:15378"/>
        <dbReference type="ChEBI" id="CHEBI:16526"/>
        <dbReference type="ChEBI" id="CHEBI:57792"/>
        <dbReference type="ChEBI" id="CHEBI:59776"/>
        <dbReference type="EC" id="2.2.1.7"/>
    </reaction>
</comment>
<comment type="pathway">
    <text evidence="1 10">Metabolic intermediate biosynthesis; 1-deoxy-D-xylulose 5-phosphate biosynthesis; 1-deoxy-D-xylulose 5-phosphate from D-glyceraldehyde 3-phosphate and pyruvate: step 1/1.</text>
</comment>
<feature type="domain" description="Transketolase-like pyrimidine-binding" evidence="11">
    <location>
        <begin position="328"/>
        <end position="492"/>
    </location>
</feature>
<dbReference type="GO" id="GO:0019288">
    <property type="term" value="P:isopentenyl diphosphate biosynthetic process, methylerythritol 4-phosphate pathway"/>
    <property type="evidence" value="ECO:0007669"/>
    <property type="project" value="TreeGrafter"/>
</dbReference>
<dbReference type="CDD" id="cd02007">
    <property type="entry name" value="TPP_DXS"/>
    <property type="match status" value="1"/>
</dbReference>
<feature type="binding site" evidence="10">
    <location>
        <position position="297"/>
    </location>
    <ligand>
        <name>thiamine diphosphate</name>
        <dbReference type="ChEBI" id="CHEBI:58937"/>
    </ligand>
</feature>
<feature type="binding site" evidence="10">
    <location>
        <position position="175"/>
    </location>
    <ligand>
        <name>Mg(2+)</name>
        <dbReference type="ChEBI" id="CHEBI:18420"/>
    </ligand>
</feature>
<dbReference type="GO" id="GO:0000287">
    <property type="term" value="F:magnesium ion binding"/>
    <property type="evidence" value="ECO:0007669"/>
    <property type="project" value="UniProtKB-UniRule"/>
</dbReference>
<feature type="binding site" evidence="10">
    <location>
        <begin position="113"/>
        <end position="115"/>
    </location>
    <ligand>
        <name>thiamine diphosphate</name>
        <dbReference type="ChEBI" id="CHEBI:58937"/>
    </ligand>
</feature>
<keyword evidence="5 10" id="KW-0479">Metal-binding</keyword>
<comment type="caution">
    <text evidence="12">The sequence shown here is derived from an EMBL/GenBank/DDBJ whole genome shotgun (WGS) entry which is preliminary data.</text>
</comment>
<dbReference type="FunFam" id="3.40.50.970:FF:000005">
    <property type="entry name" value="1-deoxy-D-xylulose-5-phosphate synthase"/>
    <property type="match status" value="1"/>
</dbReference>
<dbReference type="GO" id="GO:0009228">
    <property type="term" value="P:thiamine biosynthetic process"/>
    <property type="evidence" value="ECO:0007669"/>
    <property type="project" value="UniProtKB-UniRule"/>
</dbReference>
<keyword evidence="8 10" id="KW-0786">Thiamine pyrophosphate</keyword>
<comment type="cofactor">
    <cofactor evidence="10">
        <name>thiamine diphosphate</name>
        <dbReference type="ChEBI" id="CHEBI:58937"/>
    </cofactor>
    <text evidence="10">Binds 1 thiamine pyrophosphate per subunit.</text>
</comment>
<dbReference type="InterPro" id="IPR009014">
    <property type="entry name" value="Transketo_C/PFOR_II"/>
</dbReference>
<feature type="binding site" evidence="10">
    <location>
        <position position="379"/>
    </location>
    <ligand>
        <name>thiamine diphosphate</name>
        <dbReference type="ChEBI" id="CHEBI:58937"/>
    </ligand>
</feature>
<keyword evidence="4 10" id="KW-0808">Transferase</keyword>
<evidence type="ECO:0000256" key="4">
    <source>
        <dbReference type="ARBA" id="ARBA00022679"/>
    </source>
</evidence>
<keyword evidence="6 10" id="KW-0460">Magnesium</keyword>
<dbReference type="EMBL" id="QQXL01000001">
    <property type="protein sequence ID" value="RKW71722.1"/>
    <property type="molecule type" value="Genomic_DNA"/>
</dbReference>
<dbReference type="GO" id="GO:0005829">
    <property type="term" value="C:cytosol"/>
    <property type="evidence" value="ECO:0007669"/>
    <property type="project" value="TreeGrafter"/>
</dbReference>
<dbReference type="InterPro" id="IPR029061">
    <property type="entry name" value="THDP-binding"/>
</dbReference>
<dbReference type="UniPathway" id="UPA00064">
    <property type="reaction ID" value="UER00091"/>
</dbReference>
<dbReference type="Gene3D" id="3.40.50.970">
    <property type="match status" value="2"/>
</dbReference>
<proteinExistence type="inferred from homology"/>
<dbReference type="InterPro" id="IPR033248">
    <property type="entry name" value="Transketolase_C"/>
</dbReference>
<dbReference type="Pfam" id="PF02780">
    <property type="entry name" value="Transketolase_C"/>
    <property type="match status" value="1"/>
</dbReference>
<sequence>MSVLERIRSPRDLRELNPEELAQLSQEIRDFLIAHVARTGGHLGPNLGVVELTLALHRVFDSPHDTLVFDTGHQSYVHKLVTGRQNFNTLRTEGGLSGYPSRAESEHDVVESSHASSSLSWVDGISRARALAGEDDRWTVGVIGDGALTGGMAWEALNNISADHDRHAVIVVNDNGRSYAPTVGGLAQTMQGVGGSVGRHIDKVRVSRRYEDTMKFMKERLKDGNPLSQFTYKSLHAAKAGVKDWWAPQGLFADLGIKYMGPVDGHNQAELEEALTAAKAFGGPVIVHAITQKGFGYAPAMDDEDDQFHSVGIIDPATGKPLSAPSGVSWTKVFGQELADIADERPDVVALTGAMLKPTGLATMAERHPERVIDVGIAEQHAAASAAGLAFGGFHPVVAIYATFLNRAYDQLLMDVALHKAGVTFVLDRAGVTGPDGASHHGMWDMALVQSIPGLHLAAPRDATRLKELLREAVAIDDAPSVVRFSKGTVGADIVAVQRTEDGVDVLRDEGVDEPDVLLVAVGGFAELALDVAERLTRQGISSTVVDPRWVLPVQASIIQMADRHRLVVTLEDGVRAGGVGSRLRQEMRAAGVDTGLNEVGLPDEFLDHGTRAQVLERVGVTAQKITQDVVAQVLGTKVPRARPAGARTGALPVIRHDLQHGRGHRTDDGA</sequence>
<dbReference type="SMART" id="SM00861">
    <property type="entry name" value="Transket_pyr"/>
    <property type="match status" value="1"/>
</dbReference>
<evidence type="ECO:0000256" key="2">
    <source>
        <dbReference type="ARBA" id="ARBA00011081"/>
    </source>
</evidence>
<dbReference type="InterPro" id="IPR005477">
    <property type="entry name" value="Dxylulose-5-P_synthase"/>
</dbReference>
<dbReference type="AlphaFoldDB" id="A0A496PMF5"/>
<evidence type="ECO:0000256" key="3">
    <source>
        <dbReference type="ARBA" id="ARBA00011738"/>
    </source>
</evidence>
<evidence type="ECO:0000256" key="8">
    <source>
        <dbReference type="ARBA" id="ARBA00023052"/>
    </source>
</evidence>
<dbReference type="Pfam" id="PF02779">
    <property type="entry name" value="Transket_pyr"/>
    <property type="match status" value="1"/>
</dbReference>
<dbReference type="GO" id="GO:0016114">
    <property type="term" value="P:terpenoid biosynthetic process"/>
    <property type="evidence" value="ECO:0007669"/>
    <property type="project" value="UniProtKB-UniRule"/>
</dbReference>
<dbReference type="PANTHER" id="PTHR43322:SF5">
    <property type="entry name" value="1-DEOXY-D-XYLULOSE-5-PHOSPHATE SYNTHASE, CHLOROPLASTIC"/>
    <property type="match status" value="1"/>
</dbReference>
<evidence type="ECO:0000313" key="12">
    <source>
        <dbReference type="EMBL" id="RKW71722.1"/>
    </source>
</evidence>
<dbReference type="CDD" id="cd07033">
    <property type="entry name" value="TPP_PYR_DXS_TK_like"/>
    <property type="match status" value="1"/>
</dbReference>
<dbReference type="EC" id="2.2.1.7" evidence="10"/>
<dbReference type="Proteomes" id="UP000273119">
    <property type="component" value="Unassembled WGS sequence"/>
</dbReference>
<name>A0A496PMF5_9MICC</name>
<comment type="subunit">
    <text evidence="3 10">Homodimer.</text>
</comment>
<dbReference type="InterPro" id="IPR020826">
    <property type="entry name" value="Transketolase_BS"/>
</dbReference>
<accession>A0A496PMF5</accession>
<dbReference type="InterPro" id="IPR005475">
    <property type="entry name" value="Transketolase-like_Pyr-bd"/>
</dbReference>
<keyword evidence="9 10" id="KW-0414">Isoprene biosynthesis</keyword>
<dbReference type="NCBIfam" id="TIGR00204">
    <property type="entry name" value="dxs"/>
    <property type="match status" value="1"/>
</dbReference>
<dbReference type="RefSeq" id="WP_121483985.1">
    <property type="nucleotide sequence ID" value="NZ_QQXL01000001.1"/>
</dbReference>
<reference evidence="12 13" key="1">
    <citation type="submission" date="2018-07" db="EMBL/GenBank/DDBJ databases">
        <title>Arthrobacter sp. nov., isolated from raw cow's milk with high bacterial count.</title>
        <authorList>
            <person name="Hahne J."/>
            <person name="Isele D."/>
            <person name="Lipski A."/>
        </authorList>
    </citation>
    <scope>NUCLEOTIDE SEQUENCE [LARGE SCALE GENOMIC DNA]</scope>
    <source>
        <strain evidence="12 13">JZ R-183</strain>
    </source>
</reference>
<dbReference type="HAMAP" id="MF_00315">
    <property type="entry name" value="DXP_synth"/>
    <property type="match status" value="1"/>
</dbReference>
<evidence type="ECO:0000259" key="11">
    <source>
        <dbReference type="SMART" id="SM00861"/>
    </source>
</evidence>
<dbReference type="GO" id="GO:0030976">
    <property type="term" value="F:thiamine pyrophosphate binding"/>
    <property type="evidence" value="ECO:0007669"/>
    <property type="project" value="UniProtKB-UniRule"/>
</dbReference>
<gene>
    <name evidence="10 12" type="primary">dxs</name>
    <name evidence="12" type="ORF">DWQ67_02525</name>
</gene>
<comment type="function">
    <text evidence="10">Catalyzes the acyloin condensation reaction between C atoms 2 and 3 of pyruvate and glyceraldehyde 3-phosphate to yield 1-deoxy-D-xylulose-5-phosphate (DXP).</text>
</comment>
<evidence type="ECO:0000313" key="13">
    <source>
        <dbReference type="Proteomes" id="UP000273119"/>
    </source>
</evidence>
<comment type="similarity">
    <text evidence="2 10">Belongs to the transketolase family. DXPS subfamily.</text>
</comment>
<evidence type="ECO:0000256" key="1">
    <source>
        <dbReference type="ARBA" id="ARBA00004980"/>
    </source>
</evidence>
<dbReference type="GO" id="GO:0008661">
    <property type="term" value="F:1-deoxy-D-xylulose-5-phosphate synthase activity"/>
    <property type="evidence" value="ECO:0007669"/>
    <property type="project" value="UniProtKB-UniRule"/>
</dbReference>
<comment type="cofactor">
    <cofactor evidence="10">
        <name>Mg(2+)</name>
        <dbReference type="ChEBI" id="CHEBI:18420"/>
    </cofactor>
    <text evidence="10">Binds 1 Mg(2+) ion per subunit.</text>
</comment>
<keyword evidence="13" id="KW-1185">Reference proteome</keyword>
<feature type="binding site" evidence="10">
    <location>
        <position position="73"/>
    </location>
    <ligand>
        <name>thiamine diphosphate</name>
        <dbReference type="ChEBI" id="CHEBI:58937"/>
    </ligand>
</feature>
<evidence type="ECO:0000256" key="9">
    <source>
        <dbReference type="ARBA" id="ARBA00023229"/>
    </source>
</evidence>
<dbReference type="Pfam" id="PF13292">
    <property type="entry name" value="DXP_synthase_N"/>
    <property type="match status" value="1"/>
</dbReference>